<dbReference type="GO" id="GO:0016616">
    <property type="term" value="F:oxidoreductase activity, acting on the CH-OH group of donors, NAD or NADP as acceptor"/>
    <property type="evidence" value="ECO:0007669"/>
    <property type="project" value="TreeGrafter"/>
</dbReference>
<dbReference type="PRINTS" id="PR00081">
    <property type="entry name" value="GDHRDH"/>
</dbReference>
<evidence type="ECO:0000313" key="3">
    <source>
        <dbReference type="EMBL" id="AID69702.1"/>
    </source>
</evidence>
<dbReference type="InterPro" id="IPR036291">
    <property type="entry name" value="NAD(P)-bd_dom_sf"/>
</dbReference>
<proteinExistence type="inferred from homology"/>
<dbReference type="EMBL" id="KJ769136">
    <property type="protein sequence ID" value="AID69702.1"/>
    <property type="molecule type" value="Genomic_DNA"/>
</dbReference>
<protein>
    <submittedName>
        <fullName evidence="3">Short chain dehydrogenase</fullName>
    </submittedName>
</protein>
<evidence type="ECO:0000256" key="2">
    <source>
        <dbReference type="ARBA" id="ARBA00023002"/>
    </source>
</evidence>
<dbReference type="PANTHER" id="PTHR42760">
    <property type="entry name" value="SHORT-CHAIN DEHYDROGENASES/REDUCTASES FAMILY MEMBER"/>
    <property type="match status" value="1"/>
</dbReference>
<reference evidence="3" key="1">
    <citation type="submission" date="2014-04" db="EMBL/GenBank/DDBJ databases">
        <authorList>
            <person name="Felczykowska A."/>
            <person name="Dydecka A."/>
            <person name="Bohdanowicz M."/>
            <person name="Gasior T."/>
            <person name="Sobon M."/>
            <person name="Kobos J."/>
            <person name="Bloch S."/>
            <person name="Nejman-Falenczyk B."/>
            <person name="Wegrzyn G."/>
        </authorList>
    </citation>
    <scope>NUCLEOTIDE SEQUENCE</scope>
</reference>
<dbReference type="PANTHER" id="PTHR42760:SF133">
    <property type="entry name" value="3-OXOACYL-[ACYL-CARRIER-PROTEIN] REDUCTASE"/>
    <property type="match status" value="1"/>
</dbReference>
<dbReference type="InterPro" id="IPR020904">
    <property type="entry name" value="Sc_DH/Rdtase_CS"/>
</dbReference>
<accession>A0A068FQ54</accession>
<dbReference type="AlphaFoldDB" id="A0A068FQ54"/>
<dbReference type="Gene3D" id="3.40.50.720">
    <property type="entry name" value="NAD(P)-binding Rossmann-like Domain"/>
    <property type="match status" value="1"/>
</dbReference>
<organism evidence="3">
    <name type="scientific">uncultured organism</name>
    <dbReference type="NCBI Taxonomy" id="155900"/>
    <lineage>
        <taxon>unclassified sequences</taxon>
        <taxon>environmental samples</taxon>
    </lineage>
</organism>
<dbReference type="PROSITE" id="PS00061">
    <property type="entry name" value="ADH_SHORT"/>
    <property type="match status" value="1"/>
</dbReference>
<comment type="similarity">
    <text evidence="1">Belongs to the short-chain dehydrogenases/reductases (SDR) family.</text>
</comment>
<sequence length="164" mass="17738">MPGIVVSVAGLLGDQAATRGDSERISQIIAVNFTGPAVVLEAAAARIGSGWVIGISSVSGDRGRASNYWYGAAKAGLSTMLSGLRQRYAGSNVRVMVVKPGFVATRMTRGMKLIGPLTNTPEEIAALVCKAMDRGREVVYPFRWKLVMLVLRTVPEWIYRRLKL</sequence>
<gene>
    <name evidence="3" type="primary">schD</name>
</gene>
<evidence type="ECO:0000256" key="1">
    <source>
        <dbReference type="ARBA" id="ARBA00006484"/>
    </source>
</evidence>
<name>A0A068FQ54_9ZZZZ</name>
<dbReference type="Pfam" id="PF00106">
    <property type="entry name" value="adh_short"/>
    <property type="match status" value="1"/>
</dbReference>
<dbReference type="SUPFAM" id="SSF51735">
    <property type="entry name" value="NAD(P)-binding Rossmann-fold domains"/>
    <property type="match status" value="1"/>
</dbReference>
<keyword evidence="2" id="KW-0560">Oxidoreductase</keyword>
<dbReference type="InterPro" id="IPR002347">
    <property type="entry name" value="SDR_fam"/>
</dbReference>